<dbReference type="InterPro" id="IPR003718">
    <property type="entry name" value="OsmC/Ohr_fam"/>
</dbReference>
<dbReference type="AlphaFoldDB" id="A0A833H1N2"/>
<name>A0A833H1N2_9LEPT</name>
<reference evidence="1 2" key="1">
    <citation type="submission" date="2019-10" db="EMBL/GenBank/DDBJ databases">
        <title>Extracellular Electron Transfer in a Candidatus Methanoperedens spp. Enrichment Culture.</title>
        <authorList>
            <person name="Berger S."/>
            <person name="Rangel Shaw D."/>
            <person name="Berben T."/>
            <person name="In 'T Zandt M."/>
            <person name="Frank J."/>
            <person name="Reimann J."/>
            <person name="Jetten M.S.M."/>
            <person name="Welte C.U."/>
        </authorList>
    </citation>
    <scope>NUCLEOTIDE SEQUENCE [LARGE SCALE GENOMIC DNA]</scope>
    <source>
        <strain evidence="1">SB12</strain>
    </source>
</reference>
<protein>
    <submittedName>
        <fullName evidence="1">OsmC family protein</fullName>
    </submittedName>
</protein>
<dbReference type="SUPFAM" id="SSF82784">
    <property type="entry name" value="OsmC-like"/>
    <property type="match status" value="1"/>
</dbReference>
<dbReference type="InterPro" id="IPR015946">
    <property type="entry name" value="KH_dom-like_a/b"/>
</dbReference>
<evidence type="ECO:0000313" key="1">
    <source>
        <dbReference type="EMBL" id="KAB2932659.1"/>
    </source>
</evidence>
<gene>
    <name evidence="1" type="ORF">F9K24_09775</name>
</gene>
<dbReference type="PANTHER" id="PTHR34352:SF1">
    <property type="entry name" value="PROTEIN YHFA"/>
    <property type="match status" value="1"/>
</dbReference>
<organism evidence="1 2">
    <name type="scientific">Leptonema illini</name>
    <dbReference type="NCBI Taxonomy" id="183"/>
    <lineage>
        <taxon>Bacteria</taxon>
        <taxon>Pseudomonadati</taxon>
        <taxon>Spirochaetota</taxon>
        <taxon>Spirochaetia</taxon>
        <taxon>Leptospirales</taxon>
        <taxon>Leptospiraceae</taxon>
        <taxon>Leptonema</taxon>
    </lineage>
</organism>
<accession>A0A833H1N2</accession>
<proteinExistence type="predicted"/>
<evidence type="ECO:0000313" key="2">
    <source>
        <dbReference type="Proteomes" id="UP000460298"/>
    </source>
</evidence>
<sequence length="135" mass="14830">MEMKTVLTWHEEMHMSASTDVARVEMDAKPDHGGQGKGQSPKELVLSGLAGCTGMDVIAILKKMRALPATLKIEVEADQTTEHPKVFSRIHLRYIATGADREKLEKAVNLSQNQYCGVSAMLAKTAEITHEIIVD</sequence>
<comment type="caution">
    <text evidence="1">The sequence shown here is derived from an EMBL/GenBank/DDBJ whole genome shotgun (WGS) entry which is preliminary data.</text>
</comment>
<dbReference type="Proteomes" id="UP000460298">
    <property type="component" value="Unassembled WGS sequence"/>
</dbReference>
<dbReference type="Pfam" id="PF02566">
    <property type="entry name" value="OsmC"/>
    <property type="match status" value="1"/>
</dbReference>
<dbReference type="InterPro" id="IPR036102">
    <property type="entry name" value="OsmC/Ohrsf"/>
</dbReference>
<dbReference type="Gene3D" id="3.30.300.20">
    <property type="match status" value="1"/>
</dbReference>
<dbReference type="PANTHER" id="PTHR34352">
    <property type="entry name" value="PROTEIN YHFA"/>
    <property type="match status" value="1"/>
</dbReference>
<dbReference type="EMBL" id="WBUI01000008">
    <property type="protein sequence ID" value="KAB2932659.1"/>
    <property type="molecule type" value="Genomic_DNA"/>
</dbReference>